<feature type="compositionally biased region" description="Low complexity" evidence="1">
    <location>
        <begin position="8"/>
        <end position="17"/>
    </location>
</feature>
<comment type="caution">
    <text evidence="2">The sequence shown here is derived from an EMBL/GenBank/DDBJ whole genome shotgun (WGS) entry which is preliminary data.</text>
</comment>
<reference evidence="2 3" key="1">
    <citation type="journal article" date="2012" name="J. Bacteriol.">
        <title>Genome Sequence of n-Alkane-Degrading Hydrocarboniphaga effusa Strain AP103T (ATCC BAA-332T).</title>
        <authorList>
            <person name="Chang H.K."/>
            <person name="Zylstra G.J."/>
            <person name="Chae J.C."/>
        </authorList>
    </citation>
    <scope>NUCLEOTIDE SEQUENCE [LARGE SCALE GENOMIC DNA]</scope>
    <source>
        <strain evidence="2 3">AP103</strain>
    </source>
</reference>
<name>I8I508_9GAMM</name>
<evidence type="ECO:0000313" key="3">
    <source>
        <dbReference type="Proteomes" id="UP000003704"/>
    </source>
</evidence>
<proteinExistence type="predicted"/>
<dbReference type="AlphaFoldDB" id="I8I508"/>
<feature type="region of interest" description="Disordered" evidence="1">
    <location>
        <begin position="1"/>
        <end position="25"/>
    </location>
</feature>
<accession>I8I508</accession>
<evidence type="ECO:0000313" key="2">
    <source>
        <dbReference type="EMBL" id="EIT71386.1"/>
    </source>
</evidence>
<sequence length="54" mass="5942">MKPQITPRSSNSASRSSRASKELRHEAADHAGIRCFVVDGLMLQRSCGMKPQIT</sequence>
<evidence type="ECO:0000256" key="1">
    <source>
        <dbReference type="SAM" id="MobiDB-lite"/>
    </source>
</evidence>
<protein>
    <submittedName>
        <fullName evidence="2">Uncharacterized protein</fullName>
    </submittedName>
</protein>
<dbReference type="EMBL" id="AKGD01000001">
    <property type="protein sequence ID" value="EIT71386.1"/>
    <property type="molecule type" value="Genomic_DNA"/>
</dbReference>
<gene>
    <name evidence="2" type="ORF">WQQ_15230</name>
</gene>
<dbReference type="Proteomes" id="UP000003704">
    <property type="component" value="Unassembled WGS sequence"/>
</dbReference>
<keyword evidence="3" id="KW-1185">Reference proteome</keyword>
<organism evidence="2 3">
    <name type="scientific">Hydrocarboniphaga effusa AP103</name>
    <dbReference type="NCBI Taxonomy" id="1172194"/>
    <lineage>
        <taxon>Bacteria</taxon>
        <taxon>Pseudomonadati</taxon>
        <taxon>Pseudomonadota</taxon>
        <taxon>Gammaproteobacteria</taxon>
        <taxon>Nevskiales</taxon>
        <taxon>Nevskiaceae</taxon>
        <taxon>Hydrocarboniphaga</taxon>
    </lineage>
</organism>
<dbReference type="STRING" id="1172194.WQQ_15230"/>